<name>A0ABU7ARS6_9TELE</name>
<protein>
    <submittedName>
        <fullName evidence="1">Uncharacterized protein</fullName>
    </submittedName>
</protein>
<gene>
    <name evidence="1" type="ORF">ATANTOWER_015823</name>
</gene>
<accession>A0ABU7ARS6</accession>
<dbReference type="EMBL" id="JAHUTI010022949">
    <property type="protein sequence ID" value="MED6240084.1"/>
    <property type="molecule type" value="Genomic_DNA"/>
</dbReference>
<dbReference type="Proteomes" id="UP001345963">
    <property type="component" value="Unassembled WGS sequence"/>
</dbReference>
<evidence type="ECO:0000313" key="2">
    <source>
        <dbReference type="Proteomes" id="UP001345963"/>
    </source>
</evidence>
<evidence type="ECO:0000313" key="1">
    <source>
        <dbReference type="EMBL" id="MED6240084.1"/>
    </source>
</evidence>
<keyword evidence="2" id="KW-1185">Reference proteome</keyword>
<sequence length="80" mass="9505">MSRLPDLSDRVLHSETAEAQMYSRRAEWNRCIWREEEEAEMSSLTRDAFCKSNSQISQKRFECLVPEKRYVGTHSHGFQH</sequence>
<proteinExistence type="predicted"/>
<organism evidence="1 2">
    <name type="scientific">Ataeniobius toweri</name>
    <dbReference type="NCBI Taxonomy" id="208326"/>
    <lineage>
        <taxon>Eukaryota</taxon>
        <taxon>Metazoa</taxon>
        <taxon>Chordata</taxon>
        <taxon>Craniata</taxon>
        <taxon>Vertebrata</taxon>
        <taxon>Euteleostomi</taxon>
        <taxon>Actinopterygii</taxon>
        <taxon>Neopterygii</taxon>
        <taxon>Teleostei</taxon>
        <taxon>Neoteleostei</taxon>
        <taxon>Acanthomorphata</taxon>
        <taxon>Ovalentaria</taxon>
        <taxon>Atherinomorphae</taxon>
        <taxon>Cyprinodontiformes</taxon>
        <taxon>Goodeidae</taxon>
        <taxon>Ataeniobius</taxon>
    </lineage>
</organism>
<reference evidence="1 2" key="1">
    <citation type="submission" date="2021-07" db="EMBL/GenBank/DDBJ databases">
        <authorList>
            <person name="Palmer J.M."/>
        </authorList>
    </citation>
    <scope>NUCLEOTIDE SEQUENCE [LARGE SCALE GENOMIC DNA]</scope>
    <source>
        <strain evidence="1 2">AT_MEX2019</strain>
        <tissue evidence="1">Muscle</tissue>
    </source>
</reference>
<comment type="caution">
    <text evidence="1">The sequence shown here is derived from an EMBL/GenBank/DDBJ whole genome shotgun (WGS) entry which is preliminary data.</text>
</comment>